<feature type="compositionally biased region" description="Low complexity" evidence="1">
    <location>
        <begin position="58"/>
        <end position="67"/>
    </location>
</feature>
<comment type="caution">
    <text evidence="2">The sequence shown here is derived from an EMBL/GenBank/DDBJ whole genome shotgun (WGS) entry which is preliminary data.</text>
</comment>
<dbReference type="EMBL" id="JARJCM010000019">
    <property type="protein sequence ID" value="KAJ7040910.1"/>
    <property type="molecule type" value="Genomic_DNA"/>
</dbReference>
<feature type="compositionally biased region" description="Pro residues" evidence="1">
    <location>
        <begin position="128"/>
        <end position="137"/>
    </location>
</feature>
<evidence type="ECO:0000256" key="1">
    <source>
        <dbReference type="SAM" id="MobiDB-lite"/>
    </source>
</evidence>
<gene>
    <name evidence="2" type="ORF">C8F04DRAFT_1080921</name>
</gene>
<organism evidence="2 3">
    <name type="scientific">Mycena alexandri</name>
    <dbReference type="NCBI Taxonomy" id="1745969"/>
    <lineage>
        <taxon>Eukaryota</taxon>
        <taxon>Fungi</taxon>
        <taxon>Dikarya</taxon>
        <taxon>Basidiomycota</taxon>
        <taxon>Agaricomycotina</taxon>
        <taxon>Agaricomycetes</taxon>
        <taxon>Agaricomycetidae</taxon>
        <taxon>Agaricales</taxon>
        <taxon>Marasmiineae</taxon>
        <taxon>Mycenaceae</taxon>
        <taxon>Mycena</taxon>
    </lineage>
</organism>
<proteinExistence type="predicted"/>
<reference evidence="2" key="1">
    <citation type="submission" date="2023-03" db="EMBL/GenBank/DDBJ databases">
        <title>Massive genome expansion in bonnet fungi (Mycena s.s.) driven by repeated elements and novel gene families across ecological guilds.</title>
        <authorList>
            <consortium name="Lawrence Berkeley National Laboratory"/>
            <person name="Harder C.B."/>
            <person name="Miyauchi S."/>
            <person name="Viragh M."/>
            <person name="Kuo A."/>
            <person name="Thoen E."/>
            <person name="Andreopoulos B."/>
            <person name="Lu D."/>
            <person name="Skrede I."/>
            <person name="Drula E."/>
            <person name="Henrissat B."/>
            <person name="Morin E."/>
            <person name="Kohler A."/>
            <person name="Barry K."/>
            <person name="LaButti K."/>
            <person name="Morin E."/>
            <person name="Salamov A."/>
            <person name="Lipzen A."/>
            <person name="Mereny Z."/>
            <person name="Hegedus B."/>
            <person name="Baldrian P."/>
            <person name="Stursova M."/>
            <person name="Weitz H."/>
            <person name="Taylor A."/>
            <person name="Grigoriev I.V."/>
            <person name="Nagy L.G."/>
            <person name="Martin F."/>
            <person name="Kauserud H."/>
        </authorList>
    </citation>
    <scope>NUCLEOTIDE SEQUENCE</scope>
    <source>
        <strain evidence="2">CBHHK200</strain>
    </source>
</reference>
<feature type="region of interest" description="Disordered" evidence="1">
    <location>
        <begin position="128"/>
        <end position="156"/>
    </location>
</feature>
<protein>
    <submittedName>
        <fullName evidence="2">Uncharacterized protein</fullName>
    </submittedName>
</protein>
<accession>A0AAD6XA17</accession>
<keyword evidence="3" id="KW-1185">Reference proteome</keyword>
<dbReference type="Proteomes" id="UP001218188">
    <property type="component" value="Unassembled WGS sequence"/>
</dbReference>
<dbReference type="AlphaFoldDB" id="A0AAD6XA17"/>
<sequence length="156" mass="17034">MFLLVSTGSTGRVKRGLKRGQALSLQHHISLHRARNVDRAPRAEFSTRARFTSPARTPGSPRLSSLHHPPPFDVRRICAAGTQRLEGGVGVGRREWERQDSAWDGASAFKIAHPIAAVGHCTLPHMPPPPSAPPCTPPLRSEHPPRPYVGHPAPRL</sequence>
<name>A0AAD6XA17_9AGAR</name>
<feature type="region of interest" description="Disordered" evidence="1">
    <location>
        <begin position="47"/>
        <end position="69"/>
    </location>
</feature>
<evidence type="ECO:0000313" key="2">
    <source>
        <dbReference type="EMBL" id="KAJ7040910.1"/>
    </source>
</evidence>
<evidence type="ECO:0000313" key="3">
    <source>
        <dbReference type="Proteomes" id="UP001218188"/>
    </source>
</evidence>